<comment type="caution">
    <text evidence="1">The sequence shown here is derived from an EMBL/GenBank/DDBJ whole genome shotgun (WGS) entry which is preliminary data.</text>
</comment>
<evidence type="ECO:0000313" key="2">
    <source>
        <dbReference type="Proteomes" id="UP001058974"/>
    </source>
</evidence>
<organism evidence="1 2">
    <name type="scientific">Pisum sativum</name>
    <name type="common">Garden pea</name>
    <name type="synonym">Lathyrus oleraceus</name>
    <dbReference type="NCBI Taxonomy" id="3888"/>
    <lineage>
        <taxon>Eukaryota</taxon>
        <taxon>Viridiplantae</taxon>
        <taxon>Streptophyta</taxon>
        <taxon>Embryophyta</taxon>
        <taxon>Tracheophyta</taxon>
        <taxon>Spermatophyta</taxon>
        <taxon>Magnoliopsida</taxon>
        <taxon>eudicotyledons</taxon>
        <taxon>Gunneridae</taxon>
        <taxon>Pentapetalae</taxon>
        <taxon>rosids</taxon>
        <taxon>fabids</taxon>
        <taxon>Fabales</taxon>
        <taxon>Fabaceae</taxon>
        <taxon>Papilionoideae</taxon>
        <taxon>50 kb inversion clade</taxon>
        <taxon>NPAAA clade</taxon>
        <taxon>Hologalegina</taxon>
        <taxon>IRL clade</taxon>
        <taxon>Fabeae</taxon>
        <taxon>Lathyrus</taxon>
    </lineage>
</organism>
<gene>
    <name evidence="1" type="ORF">KIW84_035967</name>
</gene>
<evidence type="ECO:0000313" key="1">
    <source>
        <dbReference type="EMBL" id="KAI5432033.1"/>
    </source>
</evidence>
<sequence length="116" mass="13099">MQHRGGRVGHARDLDVESNAFVVDDVELAIQGDIEVTSQEILSFLLRLIQKVLVVADTKDRVSYKVPIHGINLKKFYDVQMPYEVMGIFVDVGMLLLVDCSFTMLDALLLSTFVER</sequence>
<reference evidence="1 2" key="1">
    <citation type="journal article" date="2022" name="Nat. Genet.">
        <title>Improved pea reference genome and pan-genome highlight genomic features and evolutionary characteristics.</title>
        <authorList>
            <person name="Yang T."/>
            <person name="Liu R."/>
            <person name="Luo Y."/>
            <person name="Hu S."/>
            <person name="Wang D."/>
            <person name="Wang C."/>
            <person name="Pandey M.K."/>
            <person name="Ge S."/>
            <person name="Xu Q."/>
            <person name="Li N."/>
            <person name="Li G."/>
            <person name="Huang Y."/>
            <person name="Saxena R.K."/>
            <person name="Ji Y."/>
            <person name="Li M."/>
            <person name="Yan X."/>
            <person name="He Y."/>
            <person name="Liu Y."/>
            <person name="Wang X."/>
            <person name="Xiang C."/>
            <person name="Varshney R.K."/>
            <person name="Ding H."/>
            <person name="Gao S."/>
            <person name="Zong X."/>
        </authorList>
    </citation>
    <scope>NUCLEOTIDE SEQUENCE [LARGE SCALE GENOMIC DNA]</scope>
    <source>
        <strain evidence="1 2">cv. Zhongwan 6</strain>
    </source>
</reference>
<dbReference type="Proteomes" id="UP001058974">
    <property type="component" value="Chromosome 3"/>
</dbReference>
<accession>A0A9D4Y5C5</accession>
<protein>
    <submittedName>
        <fullName evidence="1">Uncharacterized protein</fullName>
    </submittedName>
</protein>
<keyword evidence="2" id="KW-1185">Reference proteome</keyword>
<proteinExistence type="predicted"/>
<dbReference type="EMBL" id="JAMSHJ010000003">
    <property type="protein sequence ID" value="KAI5432033.1"/>
    <property type="molecule type" value="Genomic_DNA"/>
</dbReference>
<name>A0A9D4Y5C5_PEA</name>
<dbReference type="Gramene" id="Psat03G0596700-T1">
    <property type="protein sequence ID" value="KAI5432033.1"/>
    <property type="gene ID" value="KIW84_035967"/>
</dbReference>
<dbReference type="AlphaFoldDB" id="A0A9D4Y5C5"/>